<evidence type="ECO:0000313" key="2">
    <source>
        <dbReference type="EMBL" id="RBO99763.1"/>
    </source>
</evidence>
<keyword evidence="1" id="KW-0472">Membrane</keyword>
<dbReference type="OrthoDB" id="8613028at2"/>
<accession>A0A366EBK6</accession>
<dbReference type="PANTHER" id="PTHR37305">
    <property type="entry name" value="INTEGRAL MEMBRANE PROTEIN-RELATED"/>
    <property type="match status" value="1"/>
</dbReference>
<dbReference type="GO" id="GO:0140359">
    <property type="term" value="F:ABC-type transporter activity"/>
    <property type="evidence" value="ECO:0007669"/>
    <property type="project" value="InterPro"/>
</dbReference>
<feature type="transmembrane region" description="Helical" evidence="1">
    <location>
        <begin position="103"/>
        <end position="125"/>
    </location>
</feature>
<feature type="transmembrane region" description="Helical" evidence="1">
    <location>
        <begin position="280"/>
        <end position="302"/>
    </location>
</feature>
<dbReference type="EMBL" id="QNRI01000003">
    <property type="protein sequence ID" value="RBO99763.1"/>
    <property type="molecule type" value="Genomic_DNA"/>
</dbReference>
<dbReference type="Pfam" id="PF12679">
    <property type="entry name" value="ABC2_membrane_2"/>
    <property type="match status" value="1"/>
</dbReference>
<feature type="transmembrane region" description="Helical" evidence="1">
    <location>
        <begin position="146"/>
        <end position="174"/>
    </location>
</feature>
<proteinExistence type="predicted"/>
<dbReference type="AlphaFoldDB" id="A0A366EBK6"/>
<feature type="transmembrane region" description="Helical" evidence="1">
    <location>
        <begin position="21"/>
        <end position="42"/>
    </location>
</feature>
<feature type="transmembrane region" description="Helical" evidence="1">
    <location>
        <begin position="194"/>
        <end position="217"/>
    </location>
</feature>
<dbReference type="STRING" id="200904.GCA_900168775_03344"/>
<dbReference type="GO" id="GO:0005886">
    <property type="term" value="C:plasma membrane"/>
    <property type="evidence" value="ECO:0007669"/>
    <property type="project" value="UniProtKB-SubCell"/>
</dbReference>
<evidence type="ECO:0000313" key="3">
    <source>
        <dbReference type="Proteomes" id="UP000252254"/>
    </source>
</evidence>
<reference evidence="2 3" key="1">
    <citation type="submission" date="2018-06" db="EMBL/GenBank/DDBJ databases">
        <title>Genomic Encyclopedia of Type Strains, Phase IV (KMG-IV): sequencing the most valuable type-strain genomes for metagenomic binning, comparative biology and taxonomic classification.</title>
        <authorList>
            <person name="Goeker M."/>
        </authorList>
    </citation>
    <scope>NUCLEOTIDE SEQUENCE [LARGE SCALE GENOMIC DNA]</scope>
    <source>
        <strain evidence="2 3">DSM 15140</strain>
    </source>
</reference>
<keyword evidence="1" id="KW-1133">Transmembrane helix</keyword>
<organism evidence="2 3">
    <name type="scientific">Paraliobacillus ryukyuensis</name>
    <dbReference type="NCBI Taxonomy" id="200904"/>
    <lineage>
        <taxon>Bacteria</taxon>
        <taxon>Bacillati</taxon>
        <taxon>Bacillota</taxon>
        <taxon>Bacilli</taxon>
        <taxon>Bacillales</taxon>
        <taxon>Bacillaceae</taxon>
        <taxon>Paraliobacillus</taxon>
    </lineage>
</organism>
<feature type="transmembrane region" description="Helical" evidence="1">
    <location>
        <begin position="229"/>
        <end position="248"/>
    </location>
</feature>
<comment type="caution">
    <text evidence="2">The sequence shown here is derived from an EMBL/GenBank/DDBJ whole genome shotgun (WGS) entry which is preliminary data.</text>
</comment>
<keyword evidence="3" id="KW-1185">Reference proteome</keyword>
<evidence type="ECO:0000256" key="1">
    <source>
        <dbReference type="SAM" id="Phobius"/>
    </source>
</evidence>
<dbReference type="PANTHER" id="PTHR37305:SF1">
    <property type="entry name" value="MEMBRANE PROTEIN"/>
    <property type="match status" value="1"/>
</dbReference>
<dbReference type="RefSeq" id="WP_113867879.1">
    <property type="nucleotide sequence ID" value="NZ_BAABQN010000011.1"/>
</dbReference>
<gene>
    <name evidence="2" type="ORF">DES48_10389</name>
</gene>
<keyword evidence="1" id="KW-0812">Transmembrane</keyword>
<protein>
    <submittedName>
        <fullName evidence="2">ABC-2 type transport system permease protein</fullName>
    </submittedName>
</protein>
<sequence length="310" mass="34743">MSNFLQLVRNENMKLYAKKGTWAMVIILTLLVLAGGFIAKFMDDTTTKEYGDNWREEMQQEMAEAEQNPDSYINVDKNTYYLENDIEPQSYGAMQFAYENTGMASIITLLTIIVAGGILATEFNQGTIKLLLIRPVSRLKILASKYVTVLLFALTLLVILFVWSWIVGAILFGVNGMNPSAVIYQMAGYAQVNLLSEIGIELGLSLVNLIMMATFAFMISTIFRNSSMAIGFAIFLMFAGNLVINFVGQYDWAKYILFVNTDLSQYREGFGGPLLEGMSLSFSITVLLVYYIIFIVASWLSFIKRDVAGQ</sequence>
<dbReference type="Proteomes" id="UP000252254">
    <property type="component" value="Unassembled WGS sequence"/>
</dbReference>
<name>A0A366EBK6_9BACI</name>